<gene>
    <name evidence="1" type="primary">gap2</name>
    <name evidence="1" type="ORF">ERS132410_00589</name>
</gene>
<reference evidence="1 2" key="1">
    <citation type="submission" date="2016-02" db="EMBL/GenBank/DDBJ databases">
        <authorList>
            <consortium name="Pathogen Informatics"/>
        </authorList>
    </citation>
    <scope>NUCLEOTIDE SEQUENCE [LARGE SCALE GENOMIC DNA]</scope>
    <source>
        <strain evidence="1 2">LSS48</strain>
    </source>
</reference>
<name>A0A0Z8EAN3_STRSU</name>
<proteinExistence type="predicted"/>
<dbReference type="EMBL" id="FIGO01000003">
    <property type="protein sequence ID" value="CYU58436.1"/>
    <property type="molecule type" value="Genomic_DNA"/>
</dbReference>
<organism evidence="1 2">
    <name type="scientific">Streptococcus suis</name>
    <dbReference type="NCBI Taxonomy" id="1307"/>
    <lineage>
        <taxon>Bacteria</taxon>
        <taxon>Bacillati</taxon>
        <taxon>Bacillota</taxon>
        <taxon>Bacilli</taxon>
        <taxon>Lactobacillales</taxon>
        <taxon>Streptococcaceae</taxon>
        <taxon>Streptococcus</taxon>
    </lineage>
</organism>
<sequence length="525" mass="60342">MKIVQIGEEDWSVGIDLPESLEWFWVTEDKIQEFLDNQRAEEIAKLQIEESDEEKIPPKIRLRYNAIMLTSSIREEVLSPLSSTIEAYSLFKQKDVSVDKQSDTGISRQKVLRDLPFQGSKQETIEYLYRNLFSGQYGAKLKIPEIDVNPNFTGRVQYDGNVGVIFDGQFGQDYETLFSFRYNLSSFPMSLELWPEFIKESGDTSIRMEIIALRKGSLGEIYEIVHLDETQLLEPYVLQANEEVGFYSISFAVKGRGRLKFGVTHWRYSREGLGKFILGGKGYSDCKRQEIFSYFNPGDMKSPLNVYFSGFRQAEGFEGFFMMKSMGAPFVLIADPRLEGGCFYSGTDELENNVKRAIQDALDYLGFTREQLILSGLSMGAFGALYYSAYFRQHALVVGKPFTNLGDSVMNLKLKRPDEFETSGDMIRNVVGGSDQTAIDQFNQYFWDKFAPVSFDRTQFAIAYMEQDDYDGHALERLVEHLADSDTHIFAKGYEGRHNDNSRAINRWFIAQYHQFLKNDFGREL</sequence>
<evidence type="ECO:0000313" key="2">
    <source>
        <dbReference type="Proteomes" id="UP000073485"/>
    </source>
</evidence>
<dbReference type="Gene3D" id="3.40.50.1820">
    <property type="entry name" value="alpha/beta hydrolase"/>
    <property type="match status" value="1"/>
</dbReference>
<dbReference type="InterPro" id="IPR022267">
    <property type="entry name" value="Asp2"/>
</dbReference>
<dbReference type="ESTHER" id="strsu-a0a0z8blf5">
    <property type="family name" value="Asp2"/>
</dbReference>
<dbReference type="RefSeq" id="WP_044765281.1">
    <property type="nucleotide sequence ID" value="NZ_CEHU01000017.1"/>
</dbReference>
<dbReference type="SUPFAM" id="SSF53474">
    <property type="entry name" value="alpha/beta-Hydrolases"/>
    <property type="match status" value="1"/>
</dbReference>
<dbReference type="NCBIfam" id="TIGR03712">
    <property type="entry name" value="acc_sec_asp2"/>
    <property type="match status" value="1"/>
</dbReference>
<dbReference type="Pfam" id="PF16929">
    <property type="entry name" value="Asp2"/>
    <property type="match status" value="1"/>
</dbReference>
<evidence type="ECO:0000313" key="1">
    <source>
        <dbReference type="EMBL" id="CYU58436.1"/>
    </source>
</evidence>
<dbReference type="AlphaFoldDB" id="A0A0Z8EAN3"/>
<dbReference type="GO" id="GO:0015031">
    <property type="term" value="P:protein transport"/>
    <property type="evidence" value="ECO:0007669"/>
    <property type="project" value="InterPro"/>
</dbReference>
<protein>
    <submittedName>
        <fullName evidence="1">Glycosylation associated protein, mature Fap1 export and glycosylation,gap2</fullName>
    </submittedName>
</protein>
<dbReference type="Proteomes" id="UP000073485">
    <property type="component" value="Unassembled WGS sequence"/>
</dbReference>
<accession>A0A0Z8EAN3</accession>
<dbReference type="InterPro" id="IPR029058">
    <property type="entry name" value="AB_hydrolase_fold"/>
</dbReference>